<evidence type="ECO:0000313" key="1">
    <source>
        <dbReference type="EMBL" id="KRM29695.1"/>
    </source>
</evidence>
<name>A0A0R1XHK5_9LACO</name>
<evidence type="ECO:0008006" key="3">
    <source>
        <dbReference type="Google" id="ProtNLM"/>
    </source>
</evidence>
<accession>A0A0R1XHK5</accession>
<evidence type="ECO:0000313" key="2">
    <source>
        <dbReference type="Proteomes" id="UP000050949"/>
    </source>
</evidence>
<dbReference type="EMBL" id="AZFW01000011">
    <property type="protein sequence ID" value="KRM29695.1"/>
    <property type="molecule type" value="Genomic_DNA"/>
</dbReference>
<dbReference type="GeneID" id="78510353"/>
<sequence length="103" mass="11402">MSLSPNEKEATKEEFRANIKLAGLTRPAIAADLGISAAKLERILNLHQRSLEDAWILRNYLLTKIEEAGGQPVPFTALKGDPEDHWFLDAATIHHGKMTPGDE</sequence>
<protein>
    <recommendedName>
        <fullName evidence="3">DUF2316 family protein</fullName>
    </recommendedName>
</protein>
<dbReference type="AlphaFoldDB" id="A0A0R1XHK5"/>
<dbReference type="Pfam" id="PF10078">
    <property type="entry name" value="DUF2316"/>
    <property type="match status" value="1"/>
</dbReference>
<reference evidence="1 2" key="1">
    <citation type="journal article" date="2015" name="Genome Announc.">
        <title>Expanding the biotechnology potential of lactobacilli through comparative genomics of 213 strains and associated genera.</title>
        <authorList>
            <person name="Sun Z."/>
            <person name="Harris H.M."/>
            <person name="McCann A."/>
            <person name="Guo C."/>
            <person name="Argimon S."/>
            <person name="Zhang W."/>
            <person name="Yang X."/>
            <person name="Jeffery I.B."/>
            <person name="Cooney J.C."/>
            <person name="Kagawa T.F."/>
            <person name="Liu W."/>
            <person name="Song Y."/>
            <person name="Salvetti E."/>
            <person name="Wrobel A."/>
            <person name="Rasinkangas P."/>
            <person name="Parkhill J."/>
            <person name="Rea M.C."/>
            <person name="O'Sullivan O."/>
            <person name="Ritari J."/>
            <person name="Douillard F.P."/>
            <person name="Paul Ross R."/>
            <person name="Yang R."/>
            <person name="Briner A.E."/>
            <person name="Felis G.E."/>
            <person name="de Vos W.M."/>
            <person name="Barrangou R."/>
            <person name="Klaenhammer T.R."/>
            <person name="Caufield P.W."/>
            <person name="Cui Y."/>
            <person name="Zhang H."/>
            <person name="O'Toole P.W."/>
        </authorList>
    </citation>
    <scope>NUCLEOTIDE SEQUENCE [LARGE SCALE GENOMIC DNA]</scope>
    <source>
        <strain evidence="1 2">DSM 16991</strain>
    </source>
</reference>
<dbReference type="Proteomes" id="UP000050949">
    <property type="component" value="Unassembled WGS sequence"/>
</dbReference>
<dbReference type="InterPro" id="IPR018757">
    <property type="entry name" value="DUF2316"/>
</dbReference>
<proteinExistence type="predicted"/>
<dbReference type="OrthoDB" id="3233189at2"/>
<dbReference type="RefSeq" id="WP_027828348.1">
    <property type="nucleotide sequence ID" value="NZ_AUEH01000018.1"/>
</dbReference>
<organism evidence="1 2">
    <name type="scientific">Schleiferilactobacillus harbinensis DSM 16991</name>
    <dbReference type="NCBI Taxonomy" id="1122147"/>
    <lineage>
        <taxon>Bacteria</taxon>
        <taxon>Bacillati</taxon>
        <taxon>Bacillota</taxon>
        <taxon>Bacilli</taxon>
        <taxon>Lactobacillales</taxon>
        <taxon>Lactobacillaceae</taxon>
        <taxon>Schleiferilactobacillus</taxon>
    </lineage>
</organism>
<gene>
    <name evidence="1" type="ORF">FC91_GL000399</name>
</gene>
<dbReference type="PATRIC" id="fig|1122147.4.peg.417"/>
<comment type="caution">
    <text evidence="1">The sequence shown here is derived from an EMBL/GenBank/DDBJ whole genome shotgun (WGS) entry which is preliminary data.</text>
</comment>
<dbReference type="eggNOG" id="COG4367">
    <property type="taxonomic scope" value="Bacteria"/>
</dbReference>